<evidence type="ECO:0000313" key="3">
    <source>
        <dbReference type="Proteomes" id="UP000032564"/>
    </source>
</evidence>
<accession>A0ABR5D0R1</accession>
<dbReference type="InterPro" id="IPR011008">
    <property type="entry name" value="Dimeric_a/b-barrel"/>
</dbReference>
<dbReference type="Pfam" id="PF03992">
    <property type="entry name" value="ABM"/>
    <property type="match status" value="1"/>
</dbReference>
<gene>
    <name evidence="2" type="ORF">RP75_25275</name>
</gene>
<dbReference type="Proteomes" id="UP000032564">
    <property type="component" value="Unassembled WGS sequence"/>
</dbReference>
<keyword evidence="3" id="KW-1185">Reference proteome</keyword>
<feature type="domain" description="ABM" evidence="1">
    <location>
        <begin position="3"/>
        <end position="68"/>
    </location>
</feature>
<comment type="caution">
    <text evidence="2">The sequence shown here is derived from an EMBL/GenBank/DDBJ whole genome shotgun (WGS) entry which is preliminary data.</text>
</comment>
<organism evidence="2 3">
    <name type="scientific">Agrobacterium arsenijevicii</name>
    <dbReference type="NCBI Taxonomy" id="1585697"/>
    <lineage>
        <taxon>Bacteria</taxon>
        <taxon>Pseudomonadati</taxon>
        <taxon>Pseudomonadota</taxon>
        <taxon>Alphaproteobacteria</taxon>
        <taxon>Hyphomicrobiales</taxon>
        <taxon>Rhizobiaceae</taxon>
        <taxon>Rhizobium/Agrobacterium group</taxon>
        <taxon>Agrobacterium</taxon>
    </lineage>
</organism>
<evidence type="ECO:0000313" key="2">
    <source>
        <dbReference type="EMBL" id="KJF70658.1"/>
    </source>
</evidence>
<dbReference type="InterPro" id="IPR007138">
    <property type="entry name" value="ABM_dom"/>
</dbReference>
<reference evidence="2 3" key="1">
    <citation type="submission" date="2014-12" db="EMBL/GenBank/DDBJ databases">
        <authorList>
            <person name="Kuzmanovic N."/>
            <person name="Pulawska J."/>
            <person name="Obradovic A."/>
        </authorList>
    </citation>
    <scope>NUCLEOTIDE SEQUENCE [LARGE SCALE GENOMIC DNA]</scope>
    <source>
        <strain evidence="2 3">KFB 330</strain>
    </source>
</reference>
<protein>
    <recommendedName>
        <fullName evidence="1">ABM domain-containing protein</fullName>
    </recommendedName>
</protein>
<dbReference type="RefSeq" id="WP_045023575.1">
    <property type="nucleotide sequence ID" value="NZ_CP166105.1"/>
</dbReference>
<name>A0ABR5D0R1_9HYPH</name>
<dbReference type="EMBL" id="JWIT01000029">
    <property type="protein sequence ID" value="KJF70658.1"/>
    <property type="molecule type" value="Genomic_DNA"/>
</dbReference>
<evidence type="ECO:0000259" key="1">
    <source>
        <dbReference type="Pfam" id="PF03992"/>
    </source>
</evidence>
<dbReference type="Gene3D" id="3.30.70.100">
    <property type="match status" value="1"/>
</dbReference>
<proteinExistence type="predicted"/>
<dbReference type="SUPFAM" id="SSF54909">
    <property type="entry name" value="Dimeric alpha+beta barrel"/>
    <property type="match status" value="1"/>
</dbReference>
<sequence length="85" mass="9258">MSVSVIVQFKAMITSLSAFQTIIETVKIDLPSIAGCQAVSVMQDLEDPCRFTLVEVWESQERHAAHVANLIADGTWAGIASHLET</sequence>